<protein>
    <submittedName>
        <fullName evidence="4">Phosphoenolpyruvate synthase</fullName>
    </submittedName>
</protein>
<comment type="caution">
    <text evidence="4">The sequence shown here is derived from an EMBL/GenBank/DDBJ whole genome shotgun (WGS) entry which is preliminary data.</text>
</comment>
<sequence length="916" mass="95399">MDGDVTLAPRGAPLVVPLADPRARAVAVAGGKAASLSALLGAGLPVPDGFCVTTAAYDRAAADADLGAAVAALAAEPAEGDGPVGSGAGAGAAADTTSAAQGRAPTTLRTAFAVPAAQARSRLRATPVPAATAAAVHAAYAALGPDVPVAVRSSATAEDLPEVSFAGQQDTFLGVVGAEAVLDAVRRCWASLWTDRAVAYRQANGIDHRAVGIAVVVQVMVEAAVSGVLFTANPLTGRRGETVVDAAPGLGEALVSGAVNPDQWVVDTATGEILRRTPGQRPGPAEDATPGLCLTDAQVRELTRLGARAEQGAGLPQDVEWAVGADGRIWVVQSRPITTLYPLPEPDADDGSRVYLCASLLQGITGPMTPMGLSVFDTMLVRYRPTAPGSAETFRYAHPGLRLYLDMTGSLRTTGGRAMFARAMRIADARSVAVIHRLMEDPRFAVTQGWTPRSLLGMYRSLPQLKALPQVAVALVRPAAATDRSRRAAQAAREAADLPDRARPEQRLDLVEQQLGPDLMMVVIDQVAPAVAAYIWFGVARGLLGPLARPGELPTVLQGLPNNVTTEMDLELWRTATLVREDPASAAALRDADPRVVARRYAEGSLPPVAQHALGDFLARYGHRAVAEIDLGVPRWADDPTHIVNVLANYLRLADPEQAPDRQFARAAREAEAMAAELTRRAERRGRLRGRVVGYGLRRARAAAGLREQPKFALVLVLAALRRQVAQVGAALAAAGRIATVEDVFFLDLAEARVGLRGADLHEVVAERRRVYERETRRRHVPRVLLSDGTDVEAAIAAEAAAAGGASPGTLSGAPASPGTVTGRARVVLEPAGARLEPGEILVAPSTDPGWTPLFLTAGALVMEMGGAMSHGAVVAREYGIPAVVGVPEATARIRTGDTVTVDGSAGTVTLGSGAP</sequence>
<feature type="compositionally biased region" description="Low complexity" evidence="1">
    <location>
        <begin position="91"/>
        <end position="102"/>
    </location>
</feature>
<dbReference type="PANTHER" id="PTHR43615">
    <property type="entry name" value="PHOSPHOENOLPYRUVATE SYNTHASE-RELATED"/>
    <property type="match status" value="1"/>
</dbReference>
<reference evidence="4 5" key="1">
    <citation type="submission" date="2019-10" db="EMBL/GenBank/DDBJ databases">
        <title>Georgenia wutianyii sp. nov. and Georgenia yuyongxinii sp. nov. isolated from plateau pika (Ochotona curzoniae) in the Qinghai-Tibet plateau of China.</title>
        <authorList>
            <person name="Tian Z."/>
        </authorList>
    </citation>
    <scope>NUCLEOTIDE SEQUENCE [LARGE SCALE GENOMIC DNA]</scope>
    <source>
        <strain evidence="4 5">JCM 15130</strain>
    </source>
</reference>
<dbReference type="InterPro" id="IPR036637">
    <property type="entry name" value="Phosphohistidine_dom_sf"/>
</dbReference>
<dbReference type="Pfam" id="PF01326">
    <property type="entry name" value="PPDK_N"/>
    <property type="match status" value="1"/>
</dbReference>
<keyword evidence="4" id="KW-0670">Pyruvate</keyword>
<evidence type="ECO:0000313" key="5">
    <source>
        <dbReference type="Proteomes" id="UP000429644"/>
    </source>
</evidence>
<dbReference type="Gene3D" id="3.30.1490.20">
    <property type="entry name" value="ATP-grasp fold, A domain"/>
    <property type="match status" value="1"/>
</dbReference>
<dbReference type="InterPro" id="IPR013815">
    <property type="entry name" value="ATP_grasp_subdomain_1"/>
</dbReference>
<dbReference type="PANTHER" id="PTHR43615:SF1">
    <property type="entry name" value="PPDK_N DOMAIN-CONTAINING PROTEIN"/>
    <property type="match status" value="1"/>
</dbReference>
<feature type="domain" description="Pyruvate phosphate dikinase AMP/ATP-binding" evidence="3">
    <location>
        <begin position="28"/>
        <end position="340"/>
    </location>
</feature>
<proteinExistence type="predicted"/>
<name>A0A7J9V1P7_9MICO</name>
<evidence type="ECO:0000259" key="2">
    <source>
        <dbReference type="Pfam" id="PF00391"/>
    </source>
</evidence>
<evidence type="ECO:0000313" key="4">
    <source>
        <dbReference type="EMBL" id="MPV90060.1"/>
    </source>
</evidence>
<feature type="domain" description="PEP-utilising enzyme mobile" evidence="2">
    <location>
        <begin position="837"/>
        <end position="907"/>
    </location>
</feature>
<dbReference type="GO" id="GO:0005524">
    <property type="term" value="F:ATP binding"/>
    <property type="evidence" value="ECO:0007669"/>
    <property type="project" value="InterPro"/>
</dbReference>
<dbReference type="Gene3D" id="3.30.470.20">
    <property type="entry name" value="ATP-grasp fold, B domain"/>
    <property type="match status" value="1"/>
</dbReference>
<dbReference type="Proteomes" id="UP000429644">
    <property type="component" value="Unassembled WGS sequence"/>
</dbReference>
<dbReference type="SUPFAM" id="SSF52009">
    <property type="entry name" value="Phosphohistidine domain"/>
    <property type="match status" value="1"/>
</dbReference>
<feature type="region of interest" description="Disordered" evidence="1">
    <location>
        <begin position="80"/>
        <end position="102"/>
    </location>
</feature>
<keyword evidence="5" id="KW-1185">Reference proteome</keyword>
<dbReference type="InterPro" id="IPR051549">
    <property type="entry name" value="PEP_Utilizing_Enz"/>
</dbReference>
<dbReference type="GO" id="GO:0016301">
    <property type="term" value="F:kinase activity"/>
    <property type="evidence" value="ECO:0007669"/>
    <property type="project" value="InterPro"/>
</dbReference>
<dbReference type="RefSeq" id="WP_226909781.1">
    <property type="nucleotide sequence ID" value="NZ_BAAAOT010000010.1"/>
</dbReference>
<evidence type="ECO:0000259" key="3">
    <source>
        <dbReference type="Pfam" id="PF01326"/>
    </source>
</evidence>
<dbReference type="AlphaFoldDB" id="A0A7J9V1P7"/>
<dbReference type="SUPFAM" id="SSF56059">
    <property type="entry name" value="Glutathione synthetase ATP-binding domain-like"/>
    <property type="match status" value="1"/>
</dbReference>
<evidence type="ECO:0000256" key="1">
    <source>
        <dbReference type="SAM" id="MobiDB-lite"/>
    </source>
</evidence>
<dbReference type="Gene3D" id="3.50.30.10">
    <property type="entry name" value="Phosphohistidine domain"/>
    <property type="match status" value="1"/>
</dbReference>
<dbReference type="EMBL" id="WHPD01003324">
    <property type="protein sequence ID" value="MPV90060.1"/>
    <property type="molecule type" value="Genomic_DNA"/>
</dbReference>
<dbReference type="InterPro" id="IPR002192">
    <property type="entry name" value="PPDK_AMP/ATP-bd"/>
</dbReference>
<dbReference type="InterPro" id="IPR008279">
    <property type="entry name" value="PEP-util_enz_mobile_dom"/>
</dbReference>
<accession>A0A7J9V1P7</accession>
<organism evidence="4 5">
    <name type="scientific">Georgenia ruanii</name>
    <dbReference type="NCBI Taxonomy" id="348442"/>
    <lineage>
        <taxon>Bacteria</taxon>
        <taxon>Bacillati</taxon>
        <taxon>Actinomycetota</taxon>
        <taxon>Actinomycetes</taxon>
        <taxon>Micrococcales</taxon>
        <taxon>Bogoriellaceae</taxon>
        <taxon>Georgenia</taxon>
    </lineage>
</organism>
<gene>
    <name evidence="4" type="ORF">GB882_15400</name>
</gene>
<dbReference type="Pfam" id="PF00391">
    <property type="entry name" value="PEP-utilizers"/>
    <property type="match status" value="1"/>
</dbReference>